<keyword evidence="3" id="KW-1185">Reference proteome</keyword>
<protein>
    <recommendedName>
        <fullName evidence="1">DUF559 domain-containing protein</fullName>
    </recommendedName>
</protein>
<name>A0A917S1S8_9ACTN</name>
<evidence type="ECO:0000259" key="1">
    <source>
        <dbReference type="Pfam" id="PF04480"/>
    </source>
</evidence>
<dbReference type="Pfam" id="PF04480">
    <property type="entry name" value="DUF559"/>
    <property type="match status" value="1"/>
</dbReference>
<dbReference type="SUPFAM" id="SSF52980">
    <property type="entry name" value="Restriction endonuclease-like"/>
    <property type="match status" value="1"/>
</dbReference>
<dbReference type="AlphaFoldDB" id="A0A917S1S8"/>
<reference evidence="2" key="2">
    <citation type="submission" date="2020-09" db="EMBL/GenBank/DDBJ databases">
        <authorList>
            <person name="Sun Q."/>
            <person name="Zhou Y."/>
        </authorList>
    </citation>
    <scope>NUCLEOTIDE SEQUENCE</scope>
    <source>
        <strain evidence="2">CGMCC 4.7306</strain>
    </source>
</reference>
<dbReference type="EMBL" id="BMMZ01000001">
    <property type="protein sequence ID" value="GGL51207.1"/>
    <property type="molecule type" value="Genomic_DNA"/>
</dbReference>
<sequence length="292" mass="33154">MKADIEELFRANGGVLRRADHPLFSRRLDGLRSRGILESPLPGILCLPGSTNDLVIALRAGQLWAGPDSVLIGRSAARLTFWPELEVRRYDFATPRKRHGRRGPWTLTQRVTPPELVWHHHGLRIAAPELTAIDLASERDGGDAIDRALRAGVTLDRIQAAFDNTRGRVGNTARKRLLRDSRDSPWSEAERRLHALLHAENIKGWSANYWIGLPNLETRGAFVDVLFKSRKVVVEVDGYEFHHDRAAFERDRRRRNELVLAGYTVLNFTWEQITQSADWVIGCIRRALAARV</sequence>
<dbReference type="InterPro" id="IPR011335">
    <property type="entry name" value="Restrct_endonuc-II-like"/>
</dbReference>
<dbReference type="Proteomes" id="UP000613840">
    <property type="component" value="Unassembled WGS sequence"/>
</dbReference>
<gene>
    <name evidence="2" type="ORF">GCM10011575_06930</name>
</gene>
<feature type="domain" description="DUF559" evidence="1">
    <location>
        <begin position="188"/>
        <end position="288"/>
    </location>
</feature>
<dbReference type="InterPro" id="IPR007569">
    <property type="entry name" value="DUF559"/>
</dbReference>
<accession>A0A917S1S8</accession>
<reference evidence="2" key="1">
    <citation type="journal article" date="2014" name="Int. J. Syst. Evol. Microbiol.">
        <title>Complete genome sequence of Corynebacterium casei LMG S-19264T (=DSM 44701T), isolated from a smear-ripened cheese.</title>
        <authorList>
            <consortium name="US DOE Joint Genome Institute (JGI-PGF)"/>
            <person name="Walter F."/>
            <person name="Albersmeier A."/>
            <person name="Kalinowski J."/>
            <person name="Ruckert C."/>
        </authorList>
    </citation>
    <scope>NUCLEOTIDE SEQUENCE</scope>
    <source>
        <strain evidence="2">CGMCC 4.7306</strain>
    </source>
</reference>
<dbReference type="Gene3D" id="3.40.960.10">
    <property type="entry name" value="VSR Endonuclease"/>
    <property type="match status" value="1"/>
</dbReference>
<organism evidence="2 3">
    <name type="scientific">Microlunatus endophyticus</name>
    <dbReference type="NCBI Taxonomy" id="1716077"/>
    <lineage>
        <taxon>Bacteria</taxon>
        <taxon>Bacillati</taxon>
        <taxon>Actinomycetota</taxon>
        <taxon>Actinomycetes</taxon>
        <taxon>Propionibacteriales</taxon>
        <taxon>Propionibacteriaceae</taxon>
        <taxon>Microlunatus</taxon>
    </lineage>
</organism>
<proteinExistence type="predicted"/>
<comment type="caution">
    <text evidence="2">The sequence shown here is derived from an EMBL/GenBank/DDBJ whole genome shotgun (WGS) entry which is preliminary data.</text>
</comment>
<evidence type="ECO:0000313" key="2">
    <source>
        <dbReference type="EMBL" id="GGL51207.1"/>
    </source>
</evidence>
<evidence type="ECO:0000313" key="3">
    <source>
        <dbReference type="Proteomes" id="UP000613840"/>
    </source>
</evidence>